<evidence type="ECO:0000256" key="2">
    <source>
        <dbReference type="ARBA" id="ARBA00008685"/>
    </source>
</evidence>
<evidence type="ECO:0000256" key="7">
    <source>
        <dbReference type="ARBA" id="ARBA00023065"/>
    </source>
</evidence>
<feature type="domain" description="Ionotropic glutamate receptor L-glutamate and glycine-binding" evidence="15">
    <location>
        <begin position="231"/>
        <end position="326"/>
    </location>
</feature>
<dbReference type="SUPFAM" id="SSF53850">
    <property type="entry name" value="Periplasmic binding protein-like II"/>
    <property type="match status" value="1"/>
</dbReference>
<accession>A0AAW0UII8</accession>
<keyword evidence="5 13" id="KW-0812">Transmembrane</keyword>
<reference evidence="16 17" key="1">
    <citation type="submission" date="2023-03" db="EMBL/GenBank/DDBJ databases">
        <title>High-quality genome of Scylla paramamosain provides insights in environmental adaptation.</title>
        <authorList>
            <person name="Zhang L."/>
        </authorList>
    </citation>
    <scope>NUCLEOTIDE SEQUENCE [LARGE SCALE GENOMIC DNA]</scope>
    <source>
        <strain evidence="16">LZ_2023a</strain>
        <tissue evidence="16">Muscle</tissue>
    </source>
</reference>
<comment type="similarity">
    <text evidence="2">Belongs to the glutamate-gated ion channel (TC 1.A.10.1) family.</text>
</comment>
<dbReference type="InterPro" id="IPR019594">
    <property type="entry name" value="Glu/Gly-bd"/>
</dbReference>
<gene>
    <name evidence="16" type="ORF">O3P69_003445</name>
</gene>
<evidence type="ECO:0008006" key="18">
    <source>
        <dbReference type="Google" id="ProtNLM"/>
    </source>
</evidence>
<organism evidence="16 17">
    <name type="scientific">Scylla paramamosain</name>
    <name type="common">Mud crab</name>
    <dbReference type="NCBI Taxonomy" id="85552"/>
    <lineage>
        <taxon>Eukaryota</taxon>
        <taxon>Metazoa</taxon>
        <taxon>Ecdysozoa</taxon>
        <taxon>Arthropoda</taxon>
        <taxon>Crustacea</taxon>
        <taxon>Multicrustacea</taxon>
        <taxon>Malacostraca</taxon>
        <taxon>Eumalacostraca</taxon>
        <taxon>Eucarida</taxon>
        <taxon>Decapoda</taxon>
        <taxon>Pleocyemata</taxon>
        <taxon>Brachyura</taxon>
        <taxon>Eubrachyura</taxon>
        <taxon>Portunoidea</taxon>
        <taxon>Portunidae</taxon>
        <taxon>Portuninae</taxon>
        <taxon>Scylla</taxon>
    </lineage>
</organism>
<dbReference type="PANTHER" id="PTHR42643">
    <property type="entry name" value="IONOTROPIC RECEPTOR 20A-RELATED"/>
    <property type="match status" value="1"/>
</dbReference>
<keyword evidence="4" id="KW-1003">Cell membrane</keyword>
<dbReference type="GO" id="GO:0015276">
    <property type="term" value="F:ligand-gated monoatomic ion channel activity"/>
    <property type="evidence" value="ECO:0007669"/>
    <property type="project" value="InterPro"/>
</dbReference>
<sequence length="629" mass="71437">MVTQLREHLVLLVALQQATEIFTFSLPKVFGDEISWVDETLLSLMSGSCKETHVMLVVDDESEHLVHLAEVLASVENTLLSTQIMRQQTLLELHLPAYHVRGDLVTAVLIFQKHPDSFLLQLHSNTEWNPKYLVLICLNKQLNATSLFTVPVIQRSEFIFLLQSSMKRNKRLVVTYTSFPLQADSRGKKLVKSSLGIWKPDRFATRESVFPERFENFGGHVLQLSTWCDDTPFMYLNKNGVCIGESLDALEIIANKHNFAYVVQLKPEDELWGYIENGTWVGLMGGLERGEKDLTINAIVLNWERGHDFDFAYPYQTEGFAFMIALPPPLPSWRRLFYPFTGEVWGGVVGAALLAPSLFGLLARWFNPVQDPINLALKIGAGLLKQSVKVSELRAWWSRVWAGWWWIAVFILCTAYTGNLVAVLTVPEYPKLITTVEELAESSLGLKMLDYGNFVPEALLVSNHSALAVLGKKMKLEPFHEEDMYSNLVKDVKAGTHAMLEAFSYLVYVQYTYNMTHTAYIVPDKIYSSYLTWFLPRNTPYTPVFSRALTRLKETGIMARLSSIHLDLTLKARPATLEEGTKRRIITKPGNPVLDRPQVNYTGRPKSSELLESSSTTQPWGYVIVHHIF</sequence>
<evidence type="ECO:0000313" key="16">
    <source>
        <dbReference type="EMBL" id="KAK8399326.1"/>
    </source>
</evidence>
<dbReference type="PANTHER" id="PTHR42643:SF24">
    <property type="entry name" value="IONOTROPIC RECEPTOR 60A"/>
    <property type="match status" value="1"/>
</dbReference>
<dbReference type="Pfam" id="PF00060">
    <property type="entry name" value="Lig_chan"/>
    <property type="match status" value="1"/>
</dbReference>
<evidence type="ECO:0000256" key="10">
    <source>
        <dbReference type="ARBA" id="ARBA00023180"/>
    </source>
</evidence>
<dbReference type="Pfam" id="PF10613">
    <property type="entry name" value="Lig_chan-Glu_bd"/>
    <property type="match status" value="1"/>
</dbReference>
<keyword evidence="8 13" id="KW-0472">Membrane</keyword>
<keyword evidence="9" id="KW-0675">Receptor</keyword>
<proteinExistence type="inferred from homology"/>
<keyword evidence="17" id="KW-1185">Reference proteome</keyword>
<evidence type="ECO:0000256" key="12">
    <source>
        <dbReference type="ARBA" id="ARBA00023303"/>
    </source>
</evidence>
<protein>
    <recommendedName>
        <fullName evidence="18">Variant Ionotropic Glutamate Receptor</fullName>
    </recommendedName>
</protein>
<evidence type="ECO:0000313" key="17">
    <source>
        <dbReference type="Proteomes" id="UP001487740"/>
    </source>
</evidence>
<evidence type="ECO:0000256" key="9">
    <source>
        <dbReference type="ARBA" id="ARBA00023170"/>
    </source>
</evidence>
<evidence type="ECO:0000256" key="6">
    <source>
        <dbReference type="ARBA" id="ARBA00022989"/>
    </source>
</evidence>
<comment type="caution">
    <text evidence="16">The sequence shown here is derived from an EMBL/GenBank/DDBJ whole genome shotgun (WGS) entry which is preliminary data.</text>
</comment>
<keyword evidence="3" id="KW-0813">Transport</keyword>
<keyword evidence="11" id="KW-1071">Ligand-gated ion channel</keyword>
<evidence type="ECO:0000256" key="3">
    <source>
        <dbReference type="ARBA" id="ARBA00022448"/>
    </source>
</evidence>
<evidence type="ECO:0000256" key="13">
    <source>
        <dbReference type="SAM" id="Phobius"/>
    </source>
</evidence>
<evidence type="ECO:0000256" key="4">
    <source>
        <dbReference type="ARBA" id="ARBA00022475"/>
    </source>
</evidence>
<evidence type="ECO:0000256" key="8">
    <source>
        <dbReference type="ARBA" id="ARBA00023136"/>
    </source>
</evidence>
<dbReference type="EMBL" id="JARAKH010000011">
    <property type="protein sequence ID" value="KAK8399326.1"/>
    <property type="molecule type" value="Genomic_DNA"/>
</dbReference>
<evidence type="ECO:0000256" key="1">
    <source>
        <dbReference type="ARBA" id="ARBA00004651"/>
    </source>
</evidence>
<evidence type="ECO:0000256" key="11">
    <source>
        <dbReference type="ARBA" id="ARBA00023286"/>
    </source>
</evidence>
<dbReference type="AlphaFoldDB" id="A0AAW0UII8"/>
<feature type="transmembrane region" description="Helical" evidence="13">
    <location>
        <begin position="344"/>
        <end position="366"/>
    </location>
</feature>
<keyword evidence="7" id="KW-0406">Ion transport</keyword>
<dbReference type="GO" id="GO:0050906">
    <property type="term" value="P:detection of stimulus involved in sensory perception"/>
    <property type="evidence" value="ECO:0007669"/>
    <property type="project" value="UniProtKB-ARBA"/>
</dbReference>
<comment type="subcellular location">
    <subcellularLocation>
        <location evidence="1">Cell membrane</location>
        <topology evidence="1">Multi-pass membrane protein</topology>
    </subcellularLocation>
</comment>
<evidence type="ECO:0000259" key="14">
    <source>
        <dbReference type="Pfam" id="PF00060"/>
    </source>
</evidence>
<keyword evidence="6 13" id="KW-1133">Transmembrane helix</keyword>
<dbReference type="InterPro" id="IPR001320">
    <property type="entry name" value="Iontro_rcpt_C"/>
</dbReference>
<keyword evidence="12" id="KW-0407">Ion channel</keyword>
<dbReference type="Gene3D" id="3.40.190.10">
    <property type="entry name" value="Periplasmic binding protein-like II"/>
    <property type="match status" value="1"/>
</dbReference>
<feature type="domain" description="Ionotropic glutamate receptor C-terminal" evidence="14">
    <location>
        <begin position="376"/>
        <end position="459"/>
    </location>
</feature>
<evidence type="ECO:0000259" key="15">
    <source>
        <dbReference type="Pfam" id="PF10613"/>
    </source>
</evidence>
<name>A0AAW0UII8_SCYPA</name>
<dbReference type="Proteomes" id="UP001487740">
    <property type="component" value="Unassembled WGS sequence"/>
</dbReference>
<dbReference type="InterPro" id="IPR052192">
    <property type="entry name" value="Insect_Ionotropic_Sensory_Rcpt"/>
</dbReference>
<feature type="transmembrane region" description="Helical" evidence="13">
    <location>
        <begin position="403"/>
        <end position="426"/>
    </location>
</feature>
<dbReference type="GO" id="GO:0005886">
    <property type="term" value="C:plasma membrane"/>
    <property type="evidence" value="ECO:0007669"/>
    <property type="project" value="UniProtKB-SubCell"/>
</dbReference>
<keyword evidence="10" id="KW-0325">Glycoprotein</keyword>
<evidence type="ECO:0000256" key="5">
    <source>
        <dbReference type="ARBA" id="ARBA00022692"/>
    </source>
</evidence>
<dbReference type="Gene3D" id="1.10.287.70">
    <property type="match status" value="1"/>
</dbReference>